<sequence>MKDCVVWIILLITLTIVMGFISETTYVEASEKDSSAFGKHFIPENDIFMSPDWTAEEAKFLKCMNRECSTLNWMKQMGIYNRLSRVHKYSGVHSGPAFTIWHREFLKRLGRPHIFRQFHSDPSGELLNNARVDWLINNPDLNVILGTTMPLTTCPINVTLDARILEYSHDYVHFFISGDMGKSFSSSNDVIFIYHHSMIDLIFETWRQNQQTRIQRELEYPPSNKNCFPPWHFIDSPMPMLQPFKNRDALSNAYTDEIYEFAPRPTCSRENRDCDGSKYLFCVVPPKADAFCMSKVKLGGNCTGFEGTQICYEGYCSRGICQHGTSTEKESILHKHKLNM</sequence>
<dbReference type="PANTHER" id="PTHR11474">
    <property type="entry name" value="TYROSINASE FAMILY MEMBER"/>
    <property type="match status" value="1"/>
</dbReference>
<feature type="signal peptide" evidence="2">
    <location>
        <begin position="1"/>
        <end position="19"/>
    </location>
</feature>
<dbReference type="SUPFAM" id="SSF48056">
    <property type="entry name" value="Di-copper centre-containing domain"/>
    <property type="match status" value="1"/>
</dbReference>
<evidence type="ECO:0000256" key="1">
    <source>
        <dbReference type="ARBA" id="ARBA00022723"/>
    </source>
</evidence>
<name>A0A1I7XGX9_HETBA</name>
<keyword evidence="4" id="KW-1185">Reference proteome</keyword>
<evidence type="ECO:0000256" key="2">
    <source>
        <dbReference type="SAM" id="SignalP"/>
    </source>
</evidence>
<dbReference type="Pfam" id="PF00264">
    <property type="entry name" value="Tyrosinase"/>
    <property type="match status" value="1"/>
</dbReference>
<organism evidence="4 5">
    <name type="scientific">Heterorhabditis bacteriophora</name>
    <name type="common">Entomopathogenic nematode worm</name>
    <dbReference type="NCBI Taxonomy" id="37862"/>
    <lineage>
        <taxon>Eukaryota</taxon>
        <taxon>Metazoa</taxon>
        <taxon>Ecdysozoa</taxon>
        <taxon>Nematoda</taxon>
        <taxon>Chromadorea</taxon>
        <taxon>Rhabditida</taxon>
        <taxon>Rhabditina</taxon>
        <taxon>Rhabditomorpha</taxon>
        <taxon>Strongyloidea</taxon>
        <taxon>Heterorhabditidae</taxon>
        <taxon>Heterorhabditis</taxon>
    </lineage>
</organism>
<dbReference type="AlphaFoldDB" id="A0A1I7XGX9"/>
<accession>A0A1I7XGX9</accession>
<feature type="domain" description="Tyrosinase copper-binding" evidence="3">
    <location>
        <begin position="161"/>
        <end position="208"/>
    </location>
</feature>
<dbReference type="GO" id="GO:0046872">
    <property type="term" value="F:metal ion binding"/>
    <property type="evidence" value="ECO:0007669"/>
    <property type="project" value="UniProtKB-KW"/>
</dbReference>
<proteinExistence type="predicted"/>
<dbReference type="WBParaSite" id="Hba_16571">
    <property type="protein sequence ID" value="Hba_16571"/>
    <property type="gene ID" value="Hba_16571"/>
</dbReference>
<protein>
    <submittedName>
        <fullName evidence="5">Tyrosinase_Cu-bd domain-containing protein</fullName>
    </submittedName>
</protein>
<dbReference type="Proteomes" id="UP000095283">
    <property type="component" value="Unplaced"/>
</dbReference>
<reference evidence="5" key="1">
    <citation type="submission" date="2016-11" db="UniProtKB">
        <authorList>
            <consortium name="WormBaseParasite"/>
        </authorList>
    </citation>
    <scope>IDENTIFICATION</scope>
</reference>
<evidence type="ECO:0000313" key="4">
    <source>
        <dbReference type="Proteomes" id="UP000095283"/>
    </source>
</evidence>
<dbReference type="InterPro" id="IPR002227">
    <property type="entry name" value="Tyrosinase_Cu-bd"/>
</dbReference>
<keyword evidence="2" id="KW-0732">Signal</keyword>
<feature type="chain" id="PRO_5009311184" evidence="2">
    <location>
        <begin position="20"/>
        <end position="340"/>
    </location>
</feature>
<evidence type="ECO:0000313" key="5">
    <source>
        <dbReference type="WBParaSite" id="Hba_16571"/>
    </source>
</evidence>
<dbReference type="InterPro" id="IPR050316">
    <property type="entry name" value="Tyrosinase/Hemocyanin"/>
</dbReference>
<dbReference type="GO" id="GO:0016491">
    <property type="term" value="F:oxidoreductase activity"/>
    <property type="evidence" value="ECO:0007669"/>
    <property type="project" value="InterPro"/>
</dbReference>
<dbReference type="InterPro" id="IPR008922">
    <property type="entry name" value="Di-copper_centre_dom_sf"/>
</dbReference>
<dbReference type="PANTHER" id="PTHR11474:SF50">
    <property type="entry name" value="TYROSINASE COPPER-BINDING DOMAIN-CONTAINING PROTEIN"/>
    <property type="match status" value="1"/>
</dbReference>
<keyword evidence="1" id="KW-0479">Metal-binding</keyword>
<evidence type="ECO:0000259" key="3">
    <source>
        <dbReference type="Pfam" id="PF00264"/>
    </source>
</evidence>
<dbReference type="Gene3D" id="1.10.1280.10">
    <property type="entry name" value="Di-copper center containing domain from catechol oxidase"/>
    <property type="match status" value="1"/>
</dbReference>